<dbReference type="AlphaFoldDB" id="T1AGT9"/>
<evidence type="ECO:0000313" key="7">
    <source>
        <dbReference type="EMBL" id="EQD59711.1"/>
    </source>
</evidence>
<keyword evidence="5" id="KW-0326">Glycosidase</keyword>
<dbReference type="InterPro" id="IPR050226">
    <property type="entry name" value="NagZ_Beta-hexosaminidase"/>
</dbReference>
<feature type="domain" description="Glycoside hydrolase family 3 N-terminal" evidence="6">
    <location>
        <begin position="1"/>
        <end position="93"/>
    </location>
</feature>
<sequence length="112" mass="11965">AFSSSPKAVTELALSWVRGLERGGVCATLKHFPGHGGVPEDTHQAAAADTRSMPDLVKRDLIPYQGLIGRLPNICVMTAHVLFPAIDSPAGQSVRVLDPDRAEEKTCSFGVR</sequence>
<comment type="catalytic activity">
    <reaction evidence="1">
        <text>Hydrolysis of terminal non-reducing N-acetyl-D-hexosamine residues in N-acetyl-beta-D-hexosaminides.</text>
        <dbReference type="EC" id="3.2.1.52"/>
    </reaction>
</comment>
<name>T1AGT9_9ZZZZ</name>
<dbReference type="PANTHER" id="PTHR30480:SF13">
    <property type="entry name" value="BETA-HEXOSAMINIDASE"/>
    <property type="match status" value="1"/>
</dbReference>
<reference evidence="7" key="2">
    <citation type="journal article" date="2014" name="ISME J.">
        <title>Microbial stratification in low pH oxic and suboxic macroscopic growths along an acid mine drainage.</title>
        <authorList>
            <person name="Mendez-Garcia C."/>
            <person name="Mesa V."/>
            <person name="Sprenger R.R."/>
            <person name="Richter M."/>
            <person name="Diez M.S."/>
            <person name="Solano J."/>
            <person name="Bargiela R."/>
            <person name="Golyshina O.V."/>
            <person name="Manteca A."/>
            <person name="Ramos J.L."/>
            <person name="Gallego J.R."/>
            <person name="Llorente I."/>
            <person name="Martins Dos Santos V.A."/>
            <person name="Jensen O.N."/>
            <person name="Pelaez A.I."/>
            <person name="Sanchez J."/>
            <person name="Ferrer M."/>
        </authorList>
    </citation>
    <scope>NUCLEOTIDE SEQUENCE</scope>
</reference>
<dbReference type="Gene3D" id="3.20.20.300">
    <property type="entry name" value="Glycoside hydrolase, family 3, N-terminal domain"/>
    <property type="match status" value="1"/>
</dbReference>
<evidence type="ECO:0000256" key="2">
    <source>
        <dbReference type="ARBA" id="ARBA00005336"/>
    </source>
</evidence>
<dbReference type="GO" id="GO:0009254">
    <property type="term" value="P:peptidoglycan turnover"/>
    <property type="evidence" value="ECO:0007669"/>
    <property type="project" value="TreeGrafter"/>
</dbReference>
<keyword evidence="4" id="KW-0378">Hydrolase</keyword>
<dbReference type="EMBL" id="AUZZ01002554">
    <property type="protein sequence ID" value="EQD59711.1"/>
    <property type="molecule type" value="Genomic_DNA"/>
</dbReference>
<evidence type="ECO:0000256" key="4">
    <source>
        <dbReference type="ARBA" id="ARBA00022801"/>
    </source>
</evidence>
<dbReference type="GO" id="GO:0005975">
    <property type="term" value="P:carbohydrate metabolic process"/>
    <property type="evidence" value="ECO:0007669"/>
    <property type="project" value="InterPro"/>
</dbReference>
<organism evidence="7">
    <name type="scientific">mine drainage metagenome</name>
    <dbReference type="NCBI Taxonomy" id="410659"/>
    <lineage>
        <taxon>unclassified sequences</taxon>
        <taxon>metagenomes</taxon>
        <taxon>ecological metagenomes</taxon>
    </lineage>
</organism>
<protein>
    <recommendedName>
        <fullName evidence="3">beta-N-acetylhexosaminidase</fullName>
        <ecNumber evidence="3">3.2.1.52</ecNumber>
    </recommendedName>
</protein>
<dbReference type="PANTHER" id="PTHR30480">
    <property type="entry name" value="BETA-HEXOSAMINIDASE-RELATED"/>
    <property type="match status" value="1"/>
</dbReference>
<evidence type="ECO:0000256" key="5">
    <source>
        <dbReference type="ARBA" id="ARBA00023295"/>
    </source>
</evidence>
<comment type="caution">
    <text evidence="7">The sequence shown here is derived from an EMBL/GenBank/DDBJ whole genome shotgun (WGS) entry which is preliminary data.</text>
</comment>
<dbReference type="GO" id="GO:0004563">
    <property type="term" value="F:beta-N-acetylhexosaminidase activity"/>
    <property type="evidence" value="ECO:0007669"/>
    <property type="project" value="UniProtKB-EC"/>
</dbReference>
<feature type="non-terminal residue" evidence="7">
    <location>
        <position position="1"/>
    </location>
</feature>
<dbReference type="InterPro" id="IPR001764">
    <property type="entry name" value="Glyco_hydro_3_N"/>
</dbReference>
<dbReference type="SUPFAM" id="SSF51445">
    <property type="entry name" value="(Trans)glycosidases"/>
    <property type="match status" value="1"/>
</dbReference>
<proteinExistence type="inferred from homology"/>
<gene>
    <name evidence="7" type="ORF">B2A_03843</name>
</gene>
<comment type="similarity">
    <text evidence="2">Belongs to the glycosyl hydrolase 3 family.</text>
</comment>
<evidence type="ECO:0000259" key="6">
    <source>
        <dbReference type="Pfam" id="PF00933"/>
    </source>
</evidence>
<dbReference type="InterPro" id="IPR036962">
    <property type="entry name" value="Glyco_hydro_3_N_sf"/>
</dbReference>
<dbReference type="EC" id="3.2.1.52" evidence="3"/>
<evidence type="ECO:0000256" key="1">
    <source>
        <dbReference type="ARBA" id="ARBA00001231"/>
    </source>
</evidence>
<dbReference type="InterPro" id="IPR017853">
    <property type="entry name" value="GH"/>
</dbReference>
<accession>T1AGT9</accession>
<evidence type="ECO:0000256" key="3">
    <source>
        <dbReference type="ARBA" id="ARBA00012663"/>
    </source>
</evidence>
<reference evidence="7" key="1">
    <citation type="submission" date="2013-08" db="EMBL/GenBank/DDBJ databases">
        <authorList>
            <person name="Mendez C."/>
            <person name="Richter M."/>
            <person name="Ferrer M."/>
            <person name="Sanchez J."/>
        </authorList>
    </citation>
    <scope>NUCLEOTIDE SEQUENCE</scope>
</reference>
<dbReference type="Pfam" id="PF00933">
    <property type="entry name" value="Glyco_hydro_3"/>
    <property type="match status" value="1"/>
</dbReference>